<name>A0A378PWZ3_MORBO</name>
<evidence type="ECO:0000313" key="2">
    <source>
        <dbReference type="Proteomes" id="UP000254133"/>
    </source>
</evidence>
<sequence>MYAMLGQIPFEMTDSFTALTTTHNAKFVHHEVIQGKPRTQGLGLLLDKLKFSLRLHWRLGDVGQQYQALHQAFVSQDAQALITGSGQMIGFYTIDKLSVTTTAQNDTGDTLAMDIDVDLTEFIGDPTAPNPTPAIATMDSVPLLSVKDDSINAPIDIETASLMADVGAWHRSEGLLDGIGAKIALLNELKNDPARYALTLSEIVSDGTGIIKGLSNIPALSAYADKLDGMGSFGGAVADTLGKVGVGIGAVQSGNLTQAKTAFTGAIGAMGVGKSTVSKLTAKIASKKPLKELFR</sequence>
<dbReference type="EMBL" id="UGPZ01000003">
    <property type="protein sequence ID" value="STY93060.1"/>
    <property type="molecule type" value="Genomic_DNA"/>
</dbReference>
<dbReference type="Pfam" id="PF06995">
    <property type="entry name" value="Phage_P2_GpU"/>
    <property type="match status" value="1"/>
</dbReference>
<accession>A0A378PWZ3</accession>
<organism evidence="1 2">
    <name type="scientific">Moraxella bovis</name>
    <dbReference type="NCBI Taxonomy" id="476"/>
    <lineage>
        <taxon>Bacteria</taxon>
        <taxon>Pseudomonadati</taxon>
        <taxon>Pseudomonadota</taxon>
        <taxon>Gammaproteobacteria</taxon>
        <taxon>Moraxellales</taxon>
        <taxon>Moraxellaceae</taxon>
        <taxon>Moraxella</taxon>
    </lineage>
</organism>
<reference evidence="1 2" key="1">
    <citation type="submission" date="2018-06" db="EMBL/GenBank/DDBJ databases">
        <authorList>
            <consortium name="Pathogen Informatics"/>
            <person name="Doyle S."/>
        </authorList>
    </citation>
    <scope>NUCLEOTIDE SEQUENCE [LARGE SCALE GENOMIC DNA]</scope>
    <source>
        <strain evidence="1 2">NCTC9426</strain>
    </source>
</reference>
<dbReference type="RefSeq" id="WP_115369503.1">
    <property type="nucleotide sequence ID" value="NZ_UGPZ01000003.1"/>
</dbReference>
<protein>
    <submittedName>
        <fullName evidence="1">Phage protein U</fullName>
    </submittedName>
</protein>
<dbReference type="AlphaFoldDB" id="A0A378PWZ3"/>
<gene>
    <name evidence="1" type="ORF">NCTC9426_01774</name>
</gene>
<dbReference type="Proteomes" id="UP000254133">
    <property type="component" value="Unassembled WGS sequence"/>
</dbReference>
<evidence type="ECO:0000313" key="1">
    <source>
        <dbReference type="EMBL" id="STY93060.1"/>
    </source>
</evidence>
<dbReference type="InterPro" id="IPR009734">
    <property type="entry name" value="Myoviridae_GpU"/>
</dbReference>
<proteinExistence type="predicted"/>